<feature type="transmembrane region" description="Helical" evidence="17">
    <location>
        <begin position="133"/>
        <end position="153"/>
    </location>
</feature>
<evidence type="ECO:0000256" key="6">
    <source>
        <dbReference type="ARBA" id="ARBA00022664"/>
    </source>
</evidence>
<dbReference type="InterPro" id="IPR000929">
    <property type="entry name" value="Dopamine_rcpt"/>
</dbReference>
<keyword evidence="12 15" id="KW-0807">Transducer</keyword>
<protein>
    <recommendedName>
        <fullName evidence="4">Pre-mRNA 3'-end-processing factor FIP1</fullName>
    </recommendedName>
    <alternativeName>
        <fullName evidence="14">FIP1-like 1 protein</fullName>
    </alternativeName>
</protein>
<keyword evidence="6" id="KW-0507">mRNA processing</keyword>
<feature type="compositionally biased region" description="Pro residues" evidence="16">
    <location>
        <begin position="757"/>
        <end position="771"/>
    </location>
</feature>
<evidence type="ECO:0000256" key="8">
    <source>
        <dbReference type="ARBA" id="ARBA00022989"/>
    </source>
</evidence>
<name>A0AA88QCZ3_9TELE</name>
<dbReference type="Gene3D" id="1.20.1070.10">
    <property type="entry name" value="Rhodopsin 7-helix transmembrane proteins"/>
    <property type="match status" value="1"/>
</dbReference>
<keyword evidence="8 17" id="KW-1133">Transmembrane helix</keyword>
<organism evidence="19 20">
    <name type="scientific">Cirrhinus molitorella</name>
    <name type="common">mud carp</name>
    <dbReference type="NCBI Taxonomy" id="172907"/>
    <lineage>
        <taxon>Eukaryota</taxon>
        <taxon>Metazoa</taxon>
        <taxon>Chordata</taxon>
        <taxon>Craniata</taxon>
        <taxon>Vertebrata</taxon>
        <taxon>Euteleostomi</taxon>
        <taxon>Actinopterygii</taxon>
        <taxon>Neopterygii</taxon>
        <taxon>Teleostei</taxon>
        <taxon>Ostariophysi</taxon>
        <taxon>Cypriniformes</taxon>
        <taxon>Cyprinidae</taxon>
        <taxon>Labeoninae</taxon>
        <taxon>Labeonini</taxon>
        <taxon>Cirrhinus</taxon>
    </lineage>
</organism>
<keyword evidence="7 15" id="KW-0812">Transmembrane</keyword>
<dbReference type="InterPro" id="IPR007854">
    <property type="entry name" value="Fip1_dom"/>
</dbReference>
<sequence length="952" mass="106309">MYNFTTSLSAHGEPAGRIFLGFALSLLVLWTLLGNFTVCAAVLRFRHLRGKVTNVFIVSLAMSDLLVSVLVMPWKAATEVTGHWAFGSFCECWVAFDIMCSTASILNLCVISLDRYWAISNPFQYERKMNRRVALVMVSVTWIVSVAISFVPVQLNWHRADLGTVTTNNWTTKEMCDSSLSRTYAISSSLISFYIPVAVMLVTYTRIYRIAQVQIKSISSLERAAERAQNCRAGARTCPLQHRAIRETKLFKTLSVIMGVFVCCWFPFFVLNCAVPFCHKPNCVSEATFNVFVWFGWCNSSLNPIIYAFNSDFRDAFARLLCCHDLCTKTPLDVHCKDPVSKNNQSGSVTTMEVGYVSLDRVDNEMQRPKCGLLRKHNSKRLFSIISPEEKMSAEEADKTTTTDASAGDEEEEWLYGDEGESKETEEEEAKLTAAISATSAPPVTEEVTATTNSTTTTITTTTGNGVASQEEAPGEDEDSESDSDDDDDDVRVTIGDIKTGAPQYTTYGGTPVNLNIKSAGSRAYGAGTKVKGIDLEAPGSINGVPVLEADMESFEEKPWRKPGADLSDYFNYGFNEDTWKAYCEKQKRLRMGLDILNIGSTTSKISVQQGRTGNSEKEITVAAHAVHAAKADFTSPSNLYKPGLNPARISPPHWAGPATQEMSYYTKTPGTIDVIGGQTATISRVEGRRRHNLEGNNIQVISEHSSSDAEPAKMPPPFFPPGPLPPNIPPPPFLPPPVSQAPPLIPPPRMPITVPPPNFPPPTGGPPPSLIPTMENSGHPGGYDGRPVAPYPFPTGGFPPPMQGAVNPWPGLMDNSKQWDYYPRRDKEREKERERERPRERGHERDHSPSAVAYNSDEERYRSYRDYGDRGYERHRERSSREKEERHRERRHREKEEGRHKSSRSSSRRRHDSEEGDSHRRHKHKKSKRSKEGKEPSEERSADQENQEAME</sequence>
<evidence type="ECO:0000256" key="10">
    <source>
        <dbReference type="ARBA" id="ARBA00023136"/>
    </source>
</evidence>
<evidence type="ECO:0000256" key="2">
    <source>
        <dbReference type="ARBA" id="ARBA00004651"/>
    </source>
</evidence>
<dbReference type="Pfam" id="PF00001">
    <property type="entry name" value="7tm_1"/>
    <property type="match status" value="1"/>
</dbReference>
<dbReference type="Pfam" id="PF05182">
    <property type="entry name" value="Fip1"/>
    <property type="match status" value="1"/>
</dbReference>
<dbReference type="Proteomes" id="UP001187343">
    <property type="component" value="Unassembled WGS sequence"/>
</dbReference>
<evidence type="ECO:0000256" key="1">
    <source>
        <dbReference type="ARBA" id="ARBA00004123"/>
    </source>
</evidence>
<dbReference type="PRINTS" id="PR00242">
    <property type="entry name" value="DOPAMINER"/>
</dbReference>
<keyword evidence="5" id="KW-0597">Phosphoprotein</keyword>
<proteinExistence type="inferred from homology"/>
<evidence type="ECO:0000256" key="12">
    <source>
        <dbReference type="ARBA" id="ARBA00023224"/>
    </source>
</evidence>
<evidence type="ECO:0000256" key="14">
    <source>
        <dbReference type="ARBA" id="ARBA00031816"/>
    </source>
</evidence>
<comment type="similarity">
    <text evidence="3">Belongs to the FIP1 family.</text>
</comment>
<evidence type="ECO:0000256" key="9">
    <source>
        <dbReference type="ARBA" id="ARBA00023040"/>
    </source>
</evidence>
<keyword evidence="11" id="KW-0325">Glycoprotein</keyword>
<feature type="region of interest" description="Disordered" evidence="16">
    <location>
        <begin position="757"/>
        <end position="787"/>
    </location>
</feature>
<evidence type="ECO:0000256" key="13">
    <source>
        <dbReference type="ARBA" id="ARBA00023242"/>
    </source>
</evidence>
<dbReference type="InterPro" id="IPR017452">
    <property type="entry name" value="GPCR_Rhodpsn_7TM"/>
</dbReference>
<dbReference type="GO" id="GO:0005886">
    <property type="term" value="C:plasma membrane"/>
    <property type="evidence" value="ECO:0007669"/>
    <property type="project" value="UniProtKB-SubCell"/>
</dbReference>
<dbReference type="GO" id="GO:0006397">
    <property type="term" value="P:mRNA processing"/>
    <property type="evidence" value="ECO:0007669"/>
    <property type="project" value="UniProtKB-KW"/>
</dbReference>
<accession>A0AA88QCZ3</accession>
<dbReference type="PROSITE" id="PS00237">
    <property type="entry name" value="G_PROTEIN_RECEP_F1_1"/>
    <property type="match status" value="1"/>
</dbReference>
<comment type="caution">
    <text evidence="19">The sequence shown here is derived from an EMBL/GenBank/DDBJ whole genome shotgun (WGS) entry which is preliminary data.</text>
</comment>
<evidence type="ECO:0000256" key="5">
    <source>
        <dbReference type="ARBA" id="ARBA00022553"/>
    </source>
</evidence>
<evidence type="ECO:0000256" key="15">
    <source>
        <dbReference type="RuleBase" id="RU000688"/>
    </source>
</evidence>
<feature type="domain" description="G-protein coupled receptors family 1 profile" evidence="18">
    <location>
        <begin position="34"/>
        <end position="307"/>
    </location>
</feature>
<keyword evidence="20" id="KW-1185">Reference proteome</keyword>
<dbReference type="InterPro" id="IPR000276">
    <property type="entry name" value="GPCR_Rhodpsn"/>
</dbReference>
<gene>
    <name evidence="19" type="ORF">Q8A67_004514</name>
</gene>
<feature type="compositionally biased region" description="Low complexity" evidence="16">
    <location>
        <begin position="445"/>
        <end position="469"/>
    </location>
</feature>
<feature type="compositionally biased region" description="Basic residues" evidence="16">
    <location>
        <begin position="902"/>
        <end position="911"/>
    </location>
</feature>
<feature type="compositionally biased region" description="Acidic residues" evidence="16">
    <location>
        <begin position="407"/>
        <end position="429"/>
    </location>
</feature>
<evidence type="ECO:0000256" key="4">
    <source>
        <dbReference type="ARBA" id="ARBA00017456"/>
    </source>
</evidence>
<dbReference type="PROSITE" id="PS50262">
    <property type="entry name" value="G_PROTEIN_RECEP_F1_2"/>
    <property type="match status" value="1"/>
</dbReference>
<dbReference type="AlphaFoldDB" id="A0AA88QCZ3"/>
<dbReference type="SUPFAM" id="SSF81321">
    <property type="entry name" value="Family A G protein-coupled receptor-like"/>
    <property type="match status" value="1"/>
</dbReference>
<dbReference type="InterPro" id="IPR051187">
    <property type="entry name" value="Pre-mRNA_3'-end_processing_reg"/>
</dbReference>
<feature type="compositionally biased region" description="Basic and acidic residues" evidence="16">
    <location>
        <begin position="931"/>
        <end position="944"/>
    </location>
</feature>
<evidence type="ECO:0000313" key="19">
    <source>
        <dbReference type="EMBL" id="KAK2908677.1"/>
    </source>
</evidence>
<reference evidence="19" key="1">
    <citation type="submission" date="2023-08" db="EMBL/GenBank/DDBJ databases">
        <title>Chromosome-level Genome Assembly of mud carp (Cirrhinus molitorella).</title>
        <authorList>
            <person name="Liu H."/>
        </authorList>
    </citation>
    <scope>NUCLEOTIDE SEQUENCE</scope>
    <source>
        <strain evidence="19">Prfri</strain>
        <tissue evidence="19">Muscle</tissue>
    </source>
</reference>
<dbReference type="PRINTS" id="PR00237">
    <property type="entry name" value="GPCRRHODOPSN"/>
</dbReference>
<evidence type="ECO:0000313" key="20">
    <source>
        <dbReference type="Proteomes" id="UP001187343"/>
    </source>
</evidence>
<keyword evidence="15" id="KW-0675">Receptor</keyword>
<comment type="similarity">
    <text evidence="15">Belongs to the G-protein coupled receptor 1 family.</text>
</comment>
<dbReference type="FunFam" id="1.20.1070.10:FF:000691">
    <property type="entry name" value="Predicted vertebrate-like dopamine D1-like G-protein coupled receptor"/>
    <property type="match status" value="1"/>
</dbReference>
<evidence type="ECO:0000259" key="18">
    <source>
        <dbReference type="PROSITE" id="PS50262"/>
    </source>
</evidence>
<dbReference type="EMBL" id="JAUYZG010000004">
    <property type="protein sequence ID" value="KAK2908677.1"/>
    <property type="molecule type" value="Genomic_DNA"/>
</dbReference>
<feature type="transmembrane region" description="Helical" evidence="17">
    <location>
        <begin position="55"/>
        <end position="74"/>
    </location>
</feature>
<evidence type="ECO:0000256" key="3">
    <source>
        <dbReference type="ARBA" id="ARBA00007459"/>
    </source>
</evidence>
<dbReference type="SMART" id="SM01381">
    <property type="entry name" value="7TM_GPCR_Srsx"/>
    <property type="match status" value="1"/>
</dbReference>
<feature type="transmembrane region" description="Helical" evidence="17">
    <location>
        <begin position="184"/>
        <end position="204"/>
    </location>
</feature>
<dbReference type="GO" id="GO:0004930">
    <property type="term" value="F:G protein-coupled receptor activity"/>
    <property type="evidence" value="ECO:0007669"/>
    <property type="project" value="UniProtKB-KW"/>
</dbReference>
<feature type="region of interest" description="Disordered" evidence="16">
    <location>
        <begin position="385"/>
        <end position="492"/>
    </location>
</feature>
<keyword evidence="9 15" id="KW-0297">G-protein coupled receptor</keyword>
<dbReference type="CDD" id="cd15057">
    <property type="entry name" value="7tmA_D1-like_dopamine_R"/>
    <property type="match status" value="1"/>
</dbReference>
<keyword evidence="10 17" id="KW-0472">Membrane</keyword>
<evidence type="ECO:0000256" key="17">
    <source>
        <dbReference type="SAM" id="Phobius"/>
    </source>
</evidence>
<feature type="transmembrane region" description="Helical" evidence="17">
    <location>
        <begin position="20"/>
        <end position="43"/>
    </location>
</feature>
<dbReference type="GO" id="GO:0005847">
    <property type="term" value="C:mRNA cleavage and polyadenylation specificity factor complex"/>
    <property type="evidence" value="ECO:0007669"/>
    <property type="project" value="TreeGrafter"/>
</dbReference>
<evidence type="ECO:0000256" key="11">
    <source>
        <dbReference type="ARBA" id="ARBA00023180"/>
    </source>
</evidence>
<evidence type="ECO:0000256" key="16">
    <source>
        <dbReference type="SAM" id="MobiDB-lite"/>
    </source>
</evidence>
<feature type="transmembrane region" description="Helical" evidence="17">
    <location>
        <begin position="94"/>
        <end position="113"/>
    </location>
</feature>
<comment type="subcellular location">
    <subcellularLocation>
        <location evidence="2">Cell membrane</location>
        <topology evidence="2">Multi-pass membrane protein</topology>
    </subcellularLocation>
    <subcellularLocation>
        <location evidence="1">Nucleus</location>
    </subcellularLocation>
</comment>
<feature type="compositionally biased region" description="Basic and acidic residues" evidence="16">
    <location>
        <begin position="823"/>
        <end position="849"/>
    </location>
</feature>
<feature type="transmembrane region" description="Helical" evidence="17">
    <location>
        <begin position="250"/>
        <end position="271"/>
    </location>
</feature>
<feature type="compositionally biased region" description="Basic residues" evidence="16">
    <location>
        <begin position="920"/>
        <end position="930"/>
    </location>
</feature>
<feature type="region of interest" description="Disordered" evidence="16">
    <location>
        <begin position="803"/>
        <end position="952"/>
    </location>
</feature>
<dbReference type="PANTHER" id="PTHR13484">
    <property type="entry name" value="FIP1-LIKE 1 PROTEIN"/>
    <property type="match status" value="1"/>
</dbReference>
<keyword evidence="13" id="KW-0539">Nucleus</keyword>
<evidence type="ECO:0000256" key="7">
    <source>
        <dbReference type="ARBA" id="ARBA00022692"/>
    </source>
</evidence>
<feature type="compositionally biased region" description="Basic and acidic residues" evidence="16">
    <location>
        <begin position="858"/>
        <end position="888"/>
    </location>
</feature>
<feature type="compositionally biased region" description="Basic and acidic residues" evidence="16">
    <location>
        <begin position="388"/>
        <end position="401"/>
    </location>
</feature>
<feature type="compositionally biased region" description="Acidic residues" evidence="16">
    <location>
        <begin position="473"/>
        <end position="490"/>
    </location>
</feature>
<dbReference type="PANTHER" id="PTHR13484:SF9">
    <property type="entry name" value="PRE-MRNA 3'-END-PROCESSING FACTOR FIP1"/>
    <property type="match status" value="1"/>
</dbReference>